<dbReference type="GO" id="GO:0016740">
    <property type="term" value="F:transferase activity"/>
    <property type="evidence" value="ECO:0007669"/>
    <property type="project" value="UniProtKB-KW"/>
</dbReference>
<protein>
    <submittedName>
        <fullName evidence="2">CoA transferase</fullName>
    </submittedName>
</protein>
<dbReference type="Pfam" id="PF02515">
    <property type="entry name" value="CoA_transf_3"/>
    <property type="match status" value="1"/>
</dbReference>
<gene>
    <name evidence="2" type="ORF">H8S22_06900</name>
</gene>
<dbReference type="Proteomes" id="UP000635828">
    <property type="component" value="Unassembled WGS sequence"/>
</dbReference>
<evidence type="ECO:0000313" key="2">
    <source>
        <dbReference type="EMBL" id="MBC5677347.1"/>
    </source>
</evidence>
<dbReference type="SUPFAM" id="SSF89796">
    <property type="entry name" value="CoA-transferase family III (CaiB/BaiF)"/>
    <property type="match status" value="1"/>
</dbReference>
<accession>A0ABR7FQ71</accession>
<dbReference type="Gene3D" id="3.30.1540.10">
    <property type="entry name" value="formyl-coa transferase, domain 3"/>
    <property type="match status" value="1"/>
</dbReference>
<dbReference type="PANTHER" id="PTHR48207">
    <property type="entry name" value="SUCCINATE--HYDROXYMETHYLGLUTARATE COA-TRANSFERASE"/>
    <property type="match status" value="1"/>
</dbReference>
<dbReference type="PANTHER" id="PTHR48207:SF4">
    <property type="entry name" value="BLL6097 PROTEIN"/>
    <property type="match status" value="1"/>
</dbReference>
<dbReference type="InterPro" id="IPR003673">
    <property type="entry name" value="CoA-Trfase_fam_III"/>
</dbReference>
<dbReference type="RefSeq" id="WP_034550698.1">
    <property type="nucleotide sequence ID" value="NZ_JACOOS010000006.1"/>
</dbReference>
<dbReference type="EMBL" id="JACOOS010000006">
    <property type="protein sequence ID" value="MBC5677347.1"/>
    <property type="molecule type" value="Genomic_DNA"/>
</dbReference>
<evidence type="ECO:0000313" key="3">
    <source>
        <dbReference type="Proteomes" id="UP000635828"/>
    </source>
</evidence>
<dbReference type="InterPro" id="IPR023606">
    <property type="entry name" value="CoA-Trfase_III_dom_1_sf"/>
</dbReference>
<proteinExistence type="predicted"/>
<dbReference type="Gene3D" id="3.40.50.10540">
    <property type="entry name" value="Crotonobetainyl-coa:carnitine coa-transferase, domain 1"/>
    <property type="match status" value="1"/>
</dbReference>
<reference evidence="2 3" key="1">
    <citation type="submission" date="2020-08" db="EMBL/GenBank/DDBJ databases">
        <title>Genome public.</title>
        <authorList>
            <person name="Liu C."/>
            <person name="Sun Q."/>
        </authorList>
    </citation>
    <scope>NUCLEOTIDE SEQUENCE [LARGE SCALE GENOMIC DNA]</scope>
    <source>
        <strain evidence="2 3">NSJ-7</strain>
    </source>
</reference>
<keyword evidence="1 2" id="KW-0808">Transferase</keyword>
<dbReference type="InterPro" id="IPR044855">
    <property type="entry name" value="CoA-Trfase_III_dom3_sf"/>
</dbReference>
<organism evidence="2 3">
    <name type="scientific">Anaerostipes hominis</name>
    <name type="common">ex Liu et al. 2021</name>
    <dbReference type="NCBI Taxonomy" id="2763018"/>
    <lineage>
        <taxon>Bacteria</taxon>
        <taxon>Bacillati</taxon>
        <taxon>Bacillota</taxon>
        <taxon>Clostridia</taxon>
        <taxon>Lachnospirales</taxon>
        <taxon>Lachnospiraceae</taxon>
        <taxon>Anaerostipes</taxon>
    </lineage>
</organism>
<dbReference type="InterPro" id="IPR050483">
    <property type="entry name" value="CoA-transferase_III_domain"/>
</dbReference>
<name>A0ABR7FQ71_9FIRM</name>
<evidence type="ECO:0000256" key="1">
    <source>
        <dbReference type="ARBA" id="ARBA00022679"/>
    </source>
</evidence>
<comment type="caution">
    <text evidence="2">The sequence shown here is derived from an EMBL/GenBank/DDBJ whole genome shotgun (WGS) entry which is preliminary data.</text>
</comment>
<sequence>MKPLEGITVLDFSQFLSAPSAALRLADMGAHVIKVEKPETGDICRTLYISNCMIDGDSSLFHAINRNKDGITLDLKAEKSKSILADLISQSDVTLFNFRPGVTEKLGLDYDSVKKINPRIIYGEISGYGCKGPWKQKPGQDLLVQSLSGLPFLNGNRNDAPMPFGLSVADMFAGQHLVQGVLSALIKREHSNEGSLIQVSLLESILDIQFEVFTTYLNDGYEEPVRSAVNNANAYIGAPYGIYETADSYLALAMVPIPYLGELIGCKALLQYTDPSSWSDQRDEIKTILKDFLKTNTTSHWLSILERADIWCADVLNWDELMQLDGFKELEMIQKITRKNGTELYTTRCPITIDRQRYTNKKAAPAIGQDNELYIH</sequence>
<keyword evidence="3" id="KW-1185">Reference proteome</keyword>